<dbReference type="PROSITE" id="PS50089">
    <property type="entry name" value="ZF_RING_2"/>
    <property type="match status" value="1"/>
</dbReference>
<dbReference type="GeneID" id="78775170"/>
<dbReference type="InterPro" id="IPR017907">
    <property type="entry name" value="Znf_RING_CS"/>
</dbReference>
<dbReference type="PANTHER" id="PTHR47156:SF9">
    <property type="entry name" value="PROTEIN CBG26870"/>
    <property type="match status" value="1"/>
</dbReference>
<evidence type="ECO:0000256" key="4">
    <source>
        <dbReference type="PROSITE-ProRule" id="PRU00175"/>
    </source>
</evidence>
<feature type="domain" description="RING-type" evidence="6">
    <location>
        <begin position="337"/>
        <end position="381"/>
    </location>
</feature>
<keyword evidence="2 4" id="KW-0863">Zinc-finger</keyword>
<dbReference type="SMART" id="SM00184">
    <property type="entry name" value="RING"/>
    <property type="match status" value="1"/>
</dbReference>
<feature type="transmembrane region" description="Helical" evidence="5">
    <location>
        <begin position="12"/>
        <end position="33"/>
    </location>
</feature>
<keyword evidence="5" id="KW-0812">Transmembrane</keyword>
<keyword evidence="1" id="KW-0479">Metal-binding</keyword>
<dbReference type="EMBL" id="WUAV01000003">
    <property type="protein sequence ID" value="KAF1763095.1"/>
    <property type="molecule type" value="Genomic_DNA"/>
</dbReference>
<feature type="transmembrane region" description="Helical" evidence="5">
    <location>
        <begin position="159"/>
        <end position="177"/>
    </location>
</feature>
<dbReference type="SUPFAM" id="SSF57850">
    <property type="entry name" value="RING/U-box"/>
    <property type="match status" value="1"/>
</dbReference>
<evidence type="ECO:0000256" key="3">
    <source>
        <dbReference type="ARBA" id="ARBA00022833"/>
    </source>
</evidence>
<evidence type="ECO:0000256" key="5">
    <source>
        <dbReference type="SAM" id="Phobius"/>
    </source>
</evidence>
<keyword evidence="5" id="KW-0472">Membrane</keyword>
<evidence type="ECO:0000313" key="8">
    <source>
        <dbReference type="Proteomes" id="UP000483820"/>
    </source>
</evidence>
<dbReference type="Proteomes" id="UP000483820">
    <property type="component" value="Chromosome III"/>
</dbReference>
<protein>
    <recommendedName>
        <fullName evidence="6">RING-type domain-containing protein</fullName>
    </recommendedName>
</protein>
<dbReference type="Gene3D" id="3.30.40.10">
    <property type="entry name" value="Zinc/RING finger domain, C3HC4 (zinc finger)"/>
    <property type="match status" value="1"/>
</dbReference>
<comment type="caution">
    <text evidence="7">The sequence shown here is derived from an EMBL/GenBank/DDBJ whole genome shotgun (WGS) entry which is preliminary data.</text>
</comment>
<dbReference type="AlphaFoldDB" id="A0A6A5H7K4"/>
<dbReference type="InterPro" id="IPR052667">
    <property type="entry name" value="E3_ubiquitin-ligase_RING"/>
</dbReference>
<reference evidence="7 8" key="1">
    <citation type="submission" date="2019-12" db="EMBL/GenBank/DDBJ databases">
        <title>Chromosome-level assembly of the Caenorhabditis remanei genome.</title>
        <authorList>
            <person name="Teterina A.A."/>
            <person name="Willis J.H."/>
            <person name="Phillips P.C."/>
        </authorList>
    </citation>
    <scope>NUCLEOTIDE SEQUENCE [LARGE SCALE GENOMIC DNA]</scope>
    <source>
        <strain evidence="7 8">PX506</strain>
        <tissue evidence="7">Whole organism</tissue>
    </source>
</reference>
<dbReference type="PROSITE" id="PS00518">
    <property type="entry name" value="ZF_RING_1"/>
    <property type="match status" value="1"/>
</dbReference>
<feature type="transmembrane region" description="Helical" evidence="5">
    <location>
        <begin position="45"/>
        <end position="71"/>
    </location>
</feature>
<evidence type="ECO:0000259" key="6">
    <source>
        <dbReference type="PROSITE" id="PS50089"/>
    </source>
</evidence>
<dbReference type="PANTHER" id="PTHR47156">
    <property type="entry name" value="PROTEIN CBG20824"/>
    <property type="match status" value="1"/>
</dbReference>
<evidence type="ECO:0000256" key="2">
    <source>
        <dbReference type="ARBA" id="ARBA00022771"/>
    </source>
</evidence>
<dbReference type="InterPro" id="IPR013083">
    <property type="entry name" value="Znf_RING/FYVE/PHD"/>
</dbReference>
<feature type="transmembrane region" description="Helical" evidence="5">
    <location>
        <begin position="92"/>
        <end position="112"/>
    </location>
</feature>
<evidence type="ECO:0000313" key="7">
    <source>
        <dbReference type="EMBL" id="KAF1763095.1"/>
    </source>
</evidence>
<dbReference type="InterPro" id="IPR001841">
    <property type="entry name" value="Znf_RING"/>
</dbReference>
<sequence>MSDAERPAHFKDVLLLTQLFHIPIFFVSIGLSVDPDPDNQWTRTLLYLHPILCIFLFAGVIAGIIGLKLLLVAWDKCFDSEESTKCRRDLSIGYGGMITCGIIPQVLKVILMENVKDVLAFSAICAVCNFLFLLLFVFNHHDDYGTRNSKKKYALILRIIMILLHVTVTVTLVKVFIRGGKYNEKQIEHMEILIALYSFCYIPCPAEFAVVLAGWITVEELPDDNISALFMSVAISRELYPAPHRPTTNQSPWVDTVLPSRSSERYESLDDTGNFVSNDSELFEYQTCRHHTADHQEFQHIVRVTVPTAPMEEEEDETTDSENLQYPISSSTSGTECNICMLRYSTTTVIPRILVGCGHTVCQACIQKLPRQEFVLCPFCRKPTSLPDNLLPKNYAVLDIIHNLEK</sequence>
<keyword evidence="3" id="KW-0862">Zinc</keyword>
<dbReference type="KEGG" id="crq:GCK72_011360"/>
<organism evidence="7 8">
    <name type="scientific">Caenorhabditis remanei</name>
    <name type="common">Caenorhabditis vulgaris</name>
    <dbReference type="NCBI Taxonomy" id="31234"/>
    <lineage>
        <taxon>Eukaryota</taxon>
        <taxon>Metazoa</taxon>
        <taxon>Ecdysozoa</taxon>
        <taxon>Nematoda</taxon>
        <taxon>Chromadorea</taxon>
        <taxon>Rhabditida</taxon>
        <taxon>Rhabditina</taxon>
        <taxon>Rhabditomorpha</taxon>
        <taxon>Rhabditoidea</taxon>
        <taxon>Rhabditidae</taxon>
        <taxon>Peloderinae</taxon>
        <taxon>Caenorhabditis</taxon>
    </lineage>
</organism>
<dbReference type="RefSeq" id="XP_053587972.1">
    <property type="nucleotide sequence ID" value="XM_053728395.1"/>
</dbReference>
<keyword evidence="5" id="KW-1133">Transmembrane helix</keyword>
<proteinExistence type="predicted"/>
<feature type="transmembrane region" description="Helical" evidence="5">
    <location>
        <begin position="118"/>
        <end position="138"/>
    </location>
</feature>
<name>A0A6A5H7K4_CAERE</name>
<dbReference type="GO" id="GO:0008270">
    <property type="term" value="F:zinc ion binding"/>
    <property type="evidence" value="ECO:0007669"/>
    <property type="project" value="UniProtKB-KW"/>
</dbReference>
<dbReference type="Pfam" id="PF14634">
    <property type="entry name" value="zf-RING_5"/>
    <property type="match status" value="1"/>
</dbReference>
<evidence type="ECO:0000256" key="1">
    <source>
        <dbReference type="ARBA" id="ARBA00022723"/>
    </source>
</evidence>
<accession>A0A6A5H7K4</accession>
<gene>
    <name evidence="7" type="ORF">GCK72_011360</name>
</gene>
<dbReference type="CTD" id="78775170"/>